<accession>A0ABV4BH16</accession>
<proteinExistence type="predicted"/>
<reference evidence="2 3" key="1">
    <citation type="submission" date="2024-05" db="EMBL/GenBank/DDBJ databases">
        <title>Genome Sequence and Characterization of the New Strain Purple Sulfur Bacterium of Genus Thioalkalicoccus.</title>
        <authorList>
            <person name="Bryantseva I.A."/>
            <person name="Kyndt J.A."/>
            <person name="Imhoff J.F."/>
        </authorList>
    </citation>
    <scope>NUCLEOTIDE SEQUENCE [LARGE SCALE GENOMIC DNA]</scope>
    <source>
        <strain evidence="2 3">Um2</strain>
    </source>
</reference>
<sequence length="123" mass="13589">MKVTPRWLRRVGAVALLVVLAPAPTAASTLWGYGVNSCEKFLDAAAGFERGDQTDEYRRYREWLAGFISGVNLATGQDVLRGAELEAALVRIAADCRGEPRMDFFNAAMGFVRFLMRLDDGRS</sequence>
<organism evidence="2 3">
    <name type="scientific">Thioalkalicoccus limnaeus</name>
    <dbReference type="NCBI Taxonomy" id="120681"/>
    <lineage>
        <taxon>Bacteria</taxon>
        <taxon>Pseudomonadati</taxon>
        <taxon>Pseudomonadota</taxon>
        <taxon>Gammaproteobacteria</taxon>
        <taxon>Chromatiales</taxon>
        <taxon>Chromatiaceae</taxon>
        <taxon>Thioalkalicoccus</taxon>
    </lineage>
</organism>
<evidence type="ECO:0000313" key="3">
    <source>
        <dbReference type="Proteomes" id="UP001564408"/>
    </source>
</evidence>
<comment type="caution">
    <text evidence="2">The sequence shown here is derived from an EMBL/GenBank/DDBJ whole genome shotgun (WGS) entry which is preliminary data.</text>
</comment>
<protein>
    <recommendedName>
        <fullName evidence="4">Rap1a immunity protein domain-containing protein</fullName>
    </recommendedName>
</protein>
<keyword evidence="3" id="KW-1185">Reference proteome</keyword>
<evidence type="ECO:0000256" key="1">
    <source>
        <dbReference type="SAM" id="SignalP"/>
    </source>
</evidence>
<keyword evidence="1" id="KW-0732">Signal</keyword>
<evidence type="ECO:0000313" key="2">
    <source>
        <dbReference type="EMBL" id="MEY6433074.1"/>
    </source>
</evidence>
<evidence type="ECO:0008006" key="4">
    <source>
        <dbReference type="Google" id="ProtNLM"/>
    </source>
</evidence>
<feature type="chain" id="PRO_5045060649" description="Rap1a immunity protein domain-containing protein" evidence="1">
    <location>
        <begin position="27"/>
        <end position="123"/>
    </location>
</feature>
<dbReference type="EMBL" id="JBDKXB010000015">
    <property type="protein sequence ID" value="MEY6433074.1"/>
    <property type="molecule type" value="Genomic_DNA"/>
</dbReference>
<dbReference type="Proteomes" id="UP001564408">
    <property type="component" value="Unassembled WGS sequence"/>
</dbReference>
<feature type="signal peptide" evidence="1">
    <location>
        <begin position="1"/>
        <end position="26"/>
    </location>
</feature>
<name>A0ABV4BH16_9GAMM</name>
<gene>
    <name evidence="2" type="ORF">ABC977_11730</name>
</gene>
<dbReference type="RefSeq" id="WP_369667460.1">
    <property type="nucleotide sequence ID" value="NZ_JBDKXB010000015.1"/>
</dbReference>